<comment type="pathway">
    <text evidence="2">Cofactor biosynthesis; tetrahydrofolate biosynthesis; 7,8-dihydrofolate from 2-amino-4-hydroxy-6-hydroxymethyl-7,8-dihydropteridine diphosphate and 4-aminobenzoate: step 2/2.</text>
</comment>
<evidence type="ECO:0000256" key="21">
    <source>
        <dbReference type="PIRNR" id="PIRNR001563"/>
    </source>
</evidence>
<evidence type="ECO:0000256" key="11">
    <source>
        <dbReference type="ARBA" id="ARBA00022840"/>
    </source>
</evidence>
<evidence type="ECO:0000256" key="3">
    <source>
        <dbReference type="ARBA" id="ARBA00005150"/>
    </source>
</evidence>
<dbReference type="EC" id="6.3.2.17" evidence="6"/>
<dbReference type="NCBIfam" id="TIGR01499">
    <property type="entry name" value="folC"/>
    <property type="match status" value="1"/>
</dbReference>
<dbReference type="Gene3D" id="3.40.1190.10">
    <property type="entry name" value="Mur-like, catalytic domain"/>
    <property type="match status" value="1"/>
</dbReference>
<keyword evidence="13" id="KW-0289">Folate biosynthesis</keyword>
<evidence type="ECO:0000256" key="5">
    <source>
        <dbReference type="ARBA" id="ARBA00013023"/>
    </source>
</evidence>
<evidence type="ECO:0000256" key="2">
    <source>
        <dbReference type="ARBA" id="ARBA00004799"/>
    </source>
</evidence>
<evidence type="ECO:0000256" key="20">
    <source>
        <dbReference type="ARBA" id="ARBA00049161"/>
    </source>
</evidence>
<dbReference type="InterPro" id="IPR001645">
    <property type="entry name" value="Folylpolyglutamate_synth"/>
</dbReference>
<evidence type="ECO:0000256" key="14">
    <source>
        <dbReference type="ARBA" id="ARBA00030048"/>
    </source>
</evidence>
<protein>
    <recommendedName>
        <fullName evidence="7">Dihydrofolate synthase/folylpolyglutamate synthase</fullName>
        <ecNumber evidence="5">6.3.2.12</ecNumber>
        <ecNumber evidence="6">6.3.2.17</ecNumber>
    </recommendedName>
    <alternativeName>
        <fullName evidence="16">Folylpoly-gamma-glutamate synthetase-dihydrofolate synthetase</fullName>
    </alternativeName>
    <alternativeName>
        <fullName evidence="14">Folylpolyglutamate synthetase</fullName>
    </alternativeName>
    <alternativeName>
        <fullName evidence="15">Tetrahydrofolylpolyglutamate synthase</fullName>
    </alternativeName>
</protein>
<dbReference type="EMBL" id="JBFRYA010000020">
    <property type="protein sequence ID" value="MEX1670667.1"/>
    <property type="molecule type" value="Genomic_DNA"/>
</dbReference>
<reference evidence="23 24" key="1">
    <citation type="journal article" date="2011" name="Int. J. Syst. Evol. Microbiol.">
        <title>Zhongshania antarctica gen. nov., sp. nov. and Zhongshania guokunii sp. nov., gammaproteobacteria respectively isolated from coastal attached (fast) ice and surface seawater of the Antarctic.</title>
        <authorList>
            <person name="Li H.J."/>
            <person name="Zhang X.Y."/>
            <person name="Chen C.X."/>
            <person name="Zhang Y.J."/>
            <person name="Gao Z.M."/>
            <person name="Yu Y."/>
            <person name="Chen X.L."/>
            <person name="Chen B."/>
            <person name="Zhang Y.Z."/>
        </authorList>
    </citation>
    <scope>NUCLEOTIDE SEQUENCE [LARGE SCALE GENOMIC DNA]</scope>
    <source>
        <strain evidence="23 24">ZS6-22T</strain>
    </source>
</reference>
<dbReference type="Proteomes" id="UP001557485">
    <property type="component" value="Unassembled WGS sequence"/>
</dbReference>
<evidence type="ECO:0000256" key="17">
    <source>
        <dbReference type="ARBA" id="ARBA00047493"/>
    </source>
</evidence>
<name>A0ABV3UAS1_9GAMM</name>
<evidence type="ECO:0000256" key="7">
    <source>
        <dbReference type="ARBA" id="ARBA00019357"/>
    </source>
</evidence>
<feature type="domain" description="Mur ligase C-terminal" evidence="22">
    <location>
        <begin position="285"/>
        <end position="408"/>
    </location>
</feature>
<keyword evidence="10 21" id="KW-0547">Nucleotide-binding</keyword>
<evidence type="ECO:0000256" key="19">
    <source>
        <dbReference type="ARBA" id="ARBA00049035"/>
    </source>
</evidence>
<evidence type="ECO:0000259" key="22">
    <source>
        <dbReference type="Pfam" id="PF02875"/>
    </source>
</evidence>
<evidence type="ECO:0000256" key="9">
    <source>
        <dbReference type="ARBA" id="ARBA00022723"/>
    </source>
</evidence>
<dbReference type="PANTHER" id="PTHR11136:SF0">
    <property type="entry name" value="DIHYDROFOLATE SYNTHETASE-RELATED"/>
    <property type="match status" value="1"/>
</dbReference>
<gene>
    <name evidence="23" type="primary">folC</name>
    <name evidence="23" type="ORF">AB4876_17235</name>
</gene>
<comment type="pathway">
    <text evidence="3">Cofactor biosynthesis; tetrahydrofolylpolyglutamate biosynthesis.</text>
</comment>
<comment type="function">
    <text evidence="1">Functions in two distinct reactions of the de novo folate biosynthetic pathway. Catalyzes the addition of a glutamate residue to dihydropteroate (7,8-dihydropteroate or H2Pte) to form dihydrofolate (7,8-dihydrofolate monoglutamate or H2Pte-Glu). Also catalyzes successive additions of L-glutamate to tetrahydrofolate or 10-formyltetrahydrofolate or 5,10-methylenetetrahydrofolate, leading to folylpolyglutamate derivatives.</text>
</comment>
<evidence type="ECO:0000256" key="8">
    <source>
        <dbReference type="ARBA" id="ARBA00022598"/>
    </source>
</evidence>
<dbReference type="SUPFAM" id="SSF53623">
    <property type="entry name" value="MurD-like peptide ligases, catalytic domain"/>
    <property type="match status" value="1"/>
</dbReference>
<evidence type="ECO:0000256" key="15">
    <source>
        <dbReference type="ARBA" id="ARBA00030592"/>
    </source>
</evidence>
<evidence type="ECO:0000256" key="12">
    <source>
        <dbReference type="ARBA" id="ARBA00022842"/>
    </source>
</evidence>
<evidence type="ECO:0000256" key="1">
    <source>
        <dbReference type="ARBA" id="ARBA00002714"/>
    </source>
</evidence>
<comment type="catalytic activity">
    <reaction evidence="18">
        <text>10-formyltetrahydrofolyl-(gamma-L-Glu)(n) + L-glutamate + ATP = 10-formyltetrahydrofolyl-(gamma-L-Glu)(n+1) + ADP + phosphate + H(+)</text>
        <dbReference type="Rhea" id="RHEA:51904"/>
        <dbReference type="Rhea" id="RHEA-COMP:13088"/>
        <dbReference type="Rhea" id="RHEA-COMP:14300"/>
        <dbReference type="ChEBI" id="CHEBI:15378"/>
        <dbReference type="ChEBI" id="CHEBI:29985"/>
        <dbReference type="ChEBI" id="CHEBI:30616"/>
        <dbReference type="ChEBI" id="CHEBI:43474"/>
        <dbReference type="ChEBI" id="CHEBI:134413"/>
        <dbReference type="ChEBI" id="CHEBI:456216"/>
        <dbReference type="EC" id="6.3.2.17"/>
    </reaction>
</comment>
<evidence type="ECO:0000313" key="23">
    <source>
        <dbReference type="EMBL" id="MEX1670667.1"/>
    </source>
</evidence>
<comment type="catalytic activity">
    <reaction evidence="17">
        <text>(6S)-5,6,7,8-tetrahydrofolyl-(gamma-L-Glu)(n) + L-glutamate + ATP = (6S)-5,6,7,8-tetrahydrofolyl-(gamma-L-Glu)(n+1) + ADP + phosphate + H(+)</text>
        <dbReference type="Rhea" id="RHEA:10580"/>
        <dbReference type="Rhea" id="RHEA-COMP:14738"/>
        <dbReference type="Rhea" id="RHEA-COMP:14740"/>
        <dbReference type="ChEBI" id="CHEBI:15378"/>
        <dbReference type="ChEBI" id="CHEBI:29985"/>
        <dbReference type="ChEBI" id="CHEBI:30616"/>
        <dbReference type="ChEBI" id="CHEBI:43474"/>
        <dbReference type="ChEBI" id="CHEBI:141005"/>
        <dbReference type="ChEBI" id="CHEBI:456216"/>
        <dbReference type="EC" id="6.3.2.17"/>
    </reaction>
</comment>
<dbReference type="Gene3D" id="3.90.190.20">
    <property type="entry name" value="Mur ligase, C-terminal domain"/>
    <property type="match status" value="1"/>
</dbReference>
<evidence type="ECO:0000313" key="24">
    <source>
        <dbReference type="Proteomes" id="UP001557485"/>
    </source>
</evidence>
<dbReference type="GO" id="GO:0008841">
    <property type="term" value="F:dihydrofolate synthase activity"/>
    <property type="evidence" value="ECO:0007669"/>
    <property type="project" value="UniProtKB-EC"/>
</dbReference>
<dbReference type="PIRSF" id="PIRSF001563">
    <property type="entry name" value="Folylpolyglu_synth"/>
    <property type="match status" value="1"/>
</dbReference>
<keyword evidence="24" id="KW-1185">Reference proteome</keyword>
<accession>A0ABV3UAS1</accession>
<dbReference type="InterPro" id="IPR004101">
    <property type="entry name" value="Mur_ligase_C"/>
</dbReference>
<evidence type="ECO:0000256" key="18">
    <source>
        <dbReference type="ARBA" id="ARBA00047808"/>
    </source>
</evidence>
<evidence type="ECO:0000256" key="13">
    <source>
        <dbReference type="ARBA" id="ARBA00022909"/>
    </source>
</evidence>
<evidence type="ECO:0000256" key="16">
    <source>
        <dbReference type="ARBA" id="ARBA00032510"/>
    </source>
</evidence>
<dbReference type="EC" id="6.3.2.12" evidence="5"/>
<dbReference type="GO" id="GO:0004326">
    <property type="term" value="F:tetrahydrofolylpolyglutamate synthase activity"/>
    <property type="evidence" value="ECO:0007669"/>
    <property type="project" value="UniProtKB-EC"/>
</dbReference>
<comment type="catalytic activity">
    <reaction evidence="19">
        <text>(6R)-5,10-methylenetetrahydrofolyl-(gamma-L-Glu)(n) + L-glutamate + ATP = (6R)-5,10-methylenetetrahydrofolyl-(gamma-L-Glu)(n+1) + ADP + phosphate + H(+)</text>
        <dbReference type="Rhea" id="RHEA:51912"/>
        <dbReference type="Rhea" id="RHEA-COMP:13257"/>
        <dbReference type="Rhea" id="RHEA-COMP:13258"/>
        <dbReference type="ChEBI" id="CHEBI:15378"/>
        <dbReference type="ChEBI" id="CHEBI:29985"/>
        <dbReference type="ChEBI" id="CHEBI:30616"/>
        <dbReference type="ChEBI" id="CHEBI:43474"/>
        <dbReference type="ChEBI" id="CHEBI:136572"/>
        <dbReference type="ChEBI" id="CHEBI:456216"/>
        <dbReference type="EC" id="6.3.2.17"/>
    </reaction>
</comment>
<keyword evidence="12" id="KW-0460">Magnesium</keyword>
<dbReference type="PANTHER" id="PTHR11136">
    <property type="entry name" value="FOLYLPOLYGLUTAMATE SYNTHASE-RELATED"/>
    <property type="match status" value="1"/>
</dbReference>
<keyword evidence="11 21" id="KW-0067">ATP-binding</keyword>
<comment type="caution">
    <text evidence="23">The sequence shown here is derived from an EMBL/GenBank/DDBJ whole genome shotgun (WGS) entry which is preliminary data.</text>
</comment>
<keyword evidence="8 21" id="KW-0436">Ligase</keyword>
<dbReference type="SUPFAM" id="SSF53244">
    <property type="entry name" value="MurD-like peptide ligases, peptide-binding domain"/>
    <property type="match status" value="1"/>
</dbReference>
<dbReference type="InterPro" id="IPR036615">
    <property type="entry name" value="Mur_ligase_C_dom_sf"/>
</dbReference>
<evidence type="ECO:0000256" key="6">
    <source>
        <dbReference type="ARBA" id="ARBA00013025"/>
    </source>
</evidence>
<sequence length="436" mass="46702">MRFTQVDDWLGWMETQHPRAIDMGLERTAHVAKTLGIELTMPVLSVAGTNGKGSCVALASSILAAAGYRVGTYTSPHLIHYHERIGIDGRAVSDEELLAAFAAVDRAREATSLTYFEFGTLAALWLFQRAKLDVVVLEVGLGGRLDAVNIIDADVAIVSSIALDHEAWLGSDRETVGREKAGIFRAGHAAVIGDIDPPQSLLDYGREIEAKLLCRNRDFSFSKMASSWDWEGQGARGESIAYAALPLPTLLIDNAATVLQALACMSLTVSEQAIQRGLLQASVQGRCQHIDIAGVDIVLDVAHNPAAVVTLREHLQGLPVAGKTICVFAVMADKAIAEMSAILQGCFESWLLATLHDNPRAARAVDVAAQLRSQQLVNIEISGSVASSVQRAMSLLQPGDRLVVFGSFFTVAEGMDVLSALVESNATQTVNCENSL</sequence>
<dbReference type="InterPro" id="IPR036565">
    <property type="entry name" value="Mur-like_cat_sf"/>
</dbReference>
<dbReference type="NCBIfam" id="NF008101">
    <property type="entry name" value="PRK10846.1"/>
    <property type="match status" value="1"/>
</dbReference>
<keyword evidence="9" id="KW-0479">Metal-binding</keyword>
<comment type="catalytic activity">
    <reaction evidence="20">
        <text>7,8-dihydropteroate + L-glutamate + ATP = 7,8-dihydrofolate + ADP + phosphate + H(+)</text>
        <dbReference type="Rhea" id="RHEA:23584"/>
        <dbReference type="ChEBI" id="CHEBI:15378"/>
        <dbReference type="ChEBI" id="CHEBI:17839"/>
        <dbReference type="ChEBI" id="CHEBI:29985"/>
        <dbReference type="ChEBI" id="CHEBI:30616"/>
        <dbReference type="ChEBI" id="CHEBI:43474"/>
        <dbReference type="ChEBI" id="CHEBI:57451"/>
        <dbReference type="ChEBI" id="CHEBI:456216"/>
        <dbReference type="EC" id="6.3.2.12"/>
    </reaction>
</comment>
<proteinExistence type="inferred from homology"/>
<organism evidence="23 24">
    <name type="scientific">Zhongshania guokunii</name>
    <dbReference type="NCBI Taxonomy" id="641783"/>
    <lineage>
        <taxon>Bacteria</taxon>
        <taxon>Pseudomonadati</taxon>
        <taxon>Pseudomonadota</taxon>
        <taxon>Gammaproteobacteria</taxon>
        <taxon>Cellvibrionales</taxon>
        <taxon>Spongiibacteraceae</taxon>
        <taxon>Zhongshania</taxon>
    </lineage>
</organism>
<evidence type="ECO:0000256" key="10">
    <source>
        <dbReference type="ARBA" id="ARBA00022741"/>
    </source>
</evidence>
<comment type="similarity">
    <text evidence="4 21">Belongs to the folylpolyglutamate synthase family.</text>
</comment>
<evidence type="ECO:0000256" key="4">
    <source>
        <dbReference type="ARBA" id="ARBA00008276"/>
    </source>
</evidence>
<dbReference type="Pfam" id="PF02875">
    <property type="entry name" value="Mur_ligase_C"/>
    <property type="match status" value="1"/>
</dbReference>
<dbReference type="RefSeq" id="WP_368382978.1">
    <property type="nucleotide sequence ID" value="NZ_JBFRYA010000020.1"/>
</dbReference>